<name>A0ABR8Q736_9CLOT</name>
<gene>
    <name evidence="3" type="ORF">H9660_13930</name>
</gene>
<dbReference type="Gene3D" id="2.70.70.10">
    <property type="entry name" value="Glucose Permease (Domain IIA)"/>
    <property type="match status" value="1"/>
</dbReference>
<dbReference type="Proteomes" id="UP000640335">
    <property type="component" value="Unassembled WGS sequence"/>
</dbReference>
<keyword evidence="4" id="KW-1185">Reference proteome</keyword>
<dbReference type="CDD" id="cd12797">
    <property type="entry name" value="M23_peptidase"/>
    <property type="match status" value="1"/>
</dbReference>
<organism evidence="3 4">
    <name type="scientific">Clostridium gallinarum</name>
    <dbReference type="NCBI Taxonomy" id="2762246"/>
    <lineage>
        <taxon>Bacteria</taxon>
        <taxon>Bacillati</taxon>
        <taxon>Bacillota</taxon>
        <taxon>Clostridia</taxon>
        <taxon>Eubacteriales</taxon>
        <taxon>Clostridiaceae</taxon>
        <taxon>Clostridium</taxon>
    </lineage>
</organism>
<comment type="caution">
    <text evidence="3">The sequence shown here is derived from an EMBL/GenBank/DDBJ whole genome shotgun (WGS) entry which is preliminary data.</text>
</comment>
<dbReference type="Pfam" id="PF01551">
    <property type="entry name" value="Peptidase_M23"/>
    <property type="match status" value="1"/>
</dbReference>
<dbReference type="InterPro" id="IPR016047">
    <property type="entry name" value="M23ase_b-sheet_dom"/>
</dbReference>
<evidence type="ECO:0000313" key="4">
    <source>
        <dbReference type="Proteomes" id="UP000640335"/>
    </source>
</evidence>
<dbReference type="InterPro" id="IPR011055">
    <property type="entry name" value="Dup_hybrid_motif"/>
</dbReference>
<dbReference type="Pfam" id="PF07501">
    <property type="entry name" value="G5"/>
    <property type="match status" value="1"/>
</dbReference>
<evidence type="ECO:0000313" key="3">
    <source>
        <dbReference type="EMBL" id="MBD7916241.1"/>
    </source>
</evidence>
<evidence type="ECO:0000256" key="1">
    <source>
        <dbReference type="ARBA" id="ARBA00022729"/>
    </source>
</evidence>
<dbReference type="SUPFAM" id="SSF51261">
    <property type="entry name" value="Duplicated hybrid motif"/>
    <property type="match status" value="1"/>
</dbReference>
<dbReference type="SMART" id="SM01208">
    <property type="entry name" value="G5"/>
    <property type="match status" value="1"/>
</dbReference>
<dbReference type="EMBL" id="JACSQZ010000068">
    <property type="protein sequence ID" value="MBD7916241.1"/>
    <property type="molecule type" value="Genomic_DNA"/>
</dbReference>
<reference evidence="3 4" key="1">
    <citation type="submission" date="2020-08" db="EMBL/GenBank/DDBJ databases">
        <title>A Genomic Blueprint of the Chicken Gut Microbiome.</title>
        <authorList>
            <person name="Gilroy R."/>
            <person name="Ravi A."/>
            <person name="Getino M."/>
            <person name="Pursley I."/>
            <person name="Horton D.L."/>
            <person name="Alikhan N.-F."/>
            <person name="Baker D."/>
            <person name="Gharbi K."/>
            <person name="Hall N."/>
            <person name="Watson M."/>
            <person name="Adriaenssens E.M."/>
            <person name="Foster-Nyarko E."/>
            <person name="Jarju S."/>
            <person name="Secka A."/>
            <person name="Antonio M."/>
            <person name="Oren A."/>
            <person name="Chaudhuri R."/>
            <person name="La Ragione R.M."/>
            <person name="Hildebrand F."/>
            <person name="Pallen M.J."/>
        </authorList>
    </citation>
    <scope>NUCLEOTIDE SEQUENCE [LARGE SCALE GENOMIC DNA]</scope>
    <source>
        <strain evidence="3 4">Sa3CUN1</strain>
    </source>
</reference>
<proteinExistence type="predicted"/>
<evidence type="ECO:0000259" key="2">
    <source>
        <dbReference type="PROSITE" id="PS51109"/>
    </source>
</evidence>
<dbReference type="InterPro" id="IPR050570">
    <property type="entry name" value="Cell_wall_metabolism_enzyme"/>
</dbReference>
<sequence>MDIKGDRVRHDKTIRKIVLSIIIIIVTLNTNIFKVRAEVNNNLNMDLNNRLYSNSNNISDNVLDNLMVALTGKVNGYEVMLNEDVIGYTVSESDLDKVKENLIKKYINKNSIREDMVRSAQVKGNINLREERFDIEKLQSNEELVDKIYSLIEMDSQDIKINIKYVKEEVNTIEPSTLIIPTDELYIGESKVEEGEYGVKKVLKEITIESGEITNTRVLNQEIIKEQVSKKIYRGSKNPYEDGVAFLSHPTRGGYMTSGYGERWNSFHKGIDIAGDIGDDVIVALDGEVIYSQFNDGGYGNLIIVKHDDDMSTYYGHLSSFDVKVGDKVKKGNIIGKVGNTGFSTGPHLHFELRINDNPVDPTNYIVQ</sequence>
<dbReference type="PANTHER" id="PTHR21666">
    <property type="entry name" value="PEPTIDASE-RELATED"/>
    <property type="match status" value="1"/>
</dbReference>
<feature type="domain" description="G5" evidence="2">
    <location>
        <begin position="158"/>
        <end position="238"/>
    </location>
</feature>
<accession>A0ABR8Q736</accession>
<dbReference type="PANTHER" id="PTHR21666:SF270">
    <property type="entry name" value="MUREIN HYDROLASE ACTIVATOR ENVC"/>
    <property type="match status" value="1"/>
</dbReference>
<keyword evidence="1" id="KW-0732">Signal</keyword>
<dbReference type="PROSITE" id="PS51109">
    <property type="entry name" value="G5"/>
    <property type="match status" value="1"/>
</dbReference>
<dbReference type="RefSeq" id="WP_191750986.1">
    <property type="nucleotide sequence ID" value="NZ_JACSQZ010000068.1"/>
</dbReference>
<protein>
    <submittedName>
        <fullName evidence="3">Peptidoglycan DD-metalloendopeptidase family protein</fullName>
    </submittedName>
</protein>
<dbReference type="Gene3D" id="2.20.230.10">
    <property type="entry name" value="Resuscitation-promoting factor rpfb"/>
    <property type="match status" value="1"/>
</dbReference>
<dbReference type="InterPro" id="IPR011098">
    <property type="entry name" value="G5_dom"/>
</dbReference>